<proteinExistence type="predicted"/>
<dbReference type="KEGG" id="suls:Sdiek1_0933"/>
<feature type="coiled-coil region" evidence="1">
    <location>
        <begin position="74"/>
        <end position="108"/>
    </location>
</feature>
<dbReference type="Proteomes" id="UP000196005">
    <property type="component" value="Chromosome"/>
</dbReference>
<dbReference type="AlphaFoldDB" id="A0A1Y0HJ17"/>
<gene>
    <name evidence="2" type="ORF">Sdiek1_0933</name>
</gene>
<evidence type="ECO:0000313" key="2">
    <source>
        <dbReference type="EMBL" id="ARU48099.1"/>
    </source>
</evidence>
<evidence type="ECO:0000313" key="3">
    <source>
        <dbReference type="Proteomes" id="UP000196005"/>
    </source>
</evidence>
<dbReference type="EMBL" id="CP021416">
    <property type="protein sequence ID" value="ARU48099.1"/>
    <property type="molecule type" value="Genomic_DNA"/>
</dbReference>
<keyword evidence="1" id="KW-0175">Coiled coil</keyword>
<dbReference type="RefSeq" id="WP_087438100.1">
    <property type="nucleotide sequence ID" value="NZ_CP021416.1"/>
</dbReference>
<reference evidence="3" key="1">
    <citation type="submission" date="2017-05" db="EMBL/GenBank/DDBJ databases">
        <title>Dechlorination kinetics govern the competition between two new strains of the genus Sulfurospirillum.</title>
        <authorList>
            <person name="Buttet G.F."/>
            <person name="Murray A.M."/>
            <person name="Goris T."/>
            <person name="Burion M."/>
            <person name="Lin B."/>
            <person name="Rolle M."/>
            <person name="Maillard J."/>
        </authorList>
    </citation>
    <scope>NUCLEOTIDE SEQUENCE [LARGE SCALE GENOMIC DNA]</scope>
    <source>
        <strain evidence="3">SL2-1</strain>
    </source>
</reference>
<accession>A0A1Y0HJ17</accession>
<sequence length="110" mass="13225">MNDDYFFFNKKENALLEKIDILKNDKNEDKNKIEIDLIKSHETNTILKNILQKITNVEINEVDKNLEFNLLEHIQKVQKMKDLEKERLDNARLTNKKKAEEREEVKDKII</sequence>
<evidence type="ECO:0000256" key="1">
    <source>
        <dbReference type="SAM" id="Coils"/>
    </source>
</evidence>
<name>A0A1Y0HJ17_9BACT</name>
<protein>
    <submittedName>
        <fullName evidence="2">Uncharacterized protein</fullName>
    </submittedName>
</protein>
<keyword evidence="3" id="KW-1185">Reference proteome</keyword>
<organism evidence="2 3">
    <name type="scientific">Sulfurospirillum diekertiae</name>
    <dbReference type="NCBI Taxonomy" id="1854492"/>
    <lineage>
        <taxon>Bacteria</taxon>
        <taxon>Pseudomonadati</taxon>
        <taxon>Campylobacterota</taxon>
        <taxon>Epsilonproteobacteria</taxon>
        <taxon>Campylobacterales</taxon>
        <taxon>Sulfurospirillaceae</taxon>
        <taxon>Sulfurospirillum</taxon>
    </lineage>
</organism>